<dbReference type="SUPFAM" id="SSF47240">
    <property type="entry name" value="Ferritin-like"/>
    <property type="match status" value="1"/>
</dbReference>
<dbReference type="Pfam" id="PF05974">
    <property type="entry name" value="DUF892"/>
    <property type="match status" value="1"/>
</dbReference>
<accession>A0ABW9JB72</accession>
<dbReference type="PANTHER" id="PTHR30565:SF9">
    <property type="entry name" value="PROTEIN YCIF"/>
    <property type="match status" value="1"/>
</dbReference>
<protein>
    <submittedName>
        <fullName evidence="1">DUF892 family protein</fullName>
    </submittedName>
</protein>
<proteinExistence type="predicted"/>
<evidence type="ECO:0000313" key="1">
    <source>
        <dbReference type="EMBL" id="MFN0256482.1"/>
    </source>
</evidence>
<keyword evidence="2" id="KW-1185">Reference proteome</keyword>
<dbReference type="InterPro" id="IPR012347">
    <property type="entry name" value="Ferritin-like"/>
</dbReference>
<dbReference type="PANTHER" id="PTHR30565">
    <property type="entry name" value="PROTEIN YCIF"/>
    <property type="match status" value="1"/>
</dbReference>
<name>A0ABW9JB72_9SPHI</name>
<dbReference type="Gene3D" id="1.20.1260.10">
    <property type="match status" value="1"/>
</dbReference>
<reference evidence="1 2" key="1">
    <citation type="submission" date="2024-12" db="EMBL/GenBank/DDBJ databases">
        <authorList>
            <person name="Hu S."/>
        </authorList>
    </citation>
    <scope>NUCLEOTIDE SEQUENCE [LARGE SCALE GENOMIC DNA]</scope>
    <source>
        <strain evidence="1 2">THG-T11</strain>
    </source>
</reference>
<dbReference type="InterPro" id="IPR010287">
    <property type="entry name" value="DUF892_YciF-like"/>
</dbReference>
<sequence length="174" mass="19816">MARKLKPQKSWERINLGSDQLKRFFITHLDRIYAAKMHLISKLPILAAEAKFSDLRNAIEETIKGVQNQLARMQMIYMLLDAEVSTGSIHGLIGLVDDAFEAIKQQDGEAELQDLSIIFYLQNIESVEMASFQILRMAAVKLDKQISTLLKENYEEAKSDRALLLLISSKYIIS</sequence>
<gene>
    <name evidence="1" type="ORF">E6A44_012910</name>
</gene>
<comment type="caution">
    <text evidence="1">The sequence shown here is derived from an EMBL/GenBank/DDBJ whole genome shotgun (WGS) entry which is preliminary data.</text>
</comment>
<dbReference type="InterPro" id="IPR009078">
    <property type="entry name" value="Ferritin-like_SF"/>
</dbReference>
<organism evidence="1 2">
    <name type="scientific">Pedobacter ureilyticus</name>
    <dbReference type="NCBI Taxonomy" id="1393051"/>
    <lineage>
        <taxon>Bacteria</taxon>
        <taxon>Pseudomonadati</taxon>
        <taxon>Bacteroidota</taxon>
        <taxon>Sphingobacteriia</taxon>
        <taxon>Sphingobacteriales</taxon>
        <taxon>Sphingobacteriaceae</taxon>
        <taxon>Pedobacter</taxon>
    </lineage>
</organism>
<dbReference type="EMBL" id="SSHJ02000007">
    <property type="protein sequence ID" value="MFN0256482.1"/>
    <property type="molecule type" value="Genomic_DNA"/>
</dbReference>
<dbReference type="RefSeq" id="WP_138723585.1">
    <property type="nucleotide sequence ID" value="NZ_SSHJ02000007.1"/>
</dbReference>
<dbReference type="Proteomes" id="UP001517247">
    <property type="component" value="Unassembled WGS sequence"/>
</dbReference>
<evidence type="ECO:0000313" key="2">
    <source>
        <dbReference type="Proteomes" id="UP001517247"/>
    </source>
</evidence>
<dbReference type="InterPro" id="IPR047114">
    <property type="entry name" value="YciF"/>
</dbReference>